<protein>
    <recommendedName>
        <fullName evidence="1">Reverse transcriptase Ty1/copia-type domain-containing protein</fullName>
    </recommendedName>
</protein>
<dbReference type="InterPro" id="IPR013103">
    <property type="entry name" value="RVT_2"/>
</dbReference>
<evidence type="ECO:0000313" key="2">
    <source>
        <dbReference type="EMBL" id="GAA0159893.1"/>
    </source>
</evidence>
<dbReference type="AlphaFoldDB" id="A0AAV3Q8L8"/>
<gene>
    <name evidence="2" type="ORF">LIER_38940</name>
</gene>
<dbReference type="Proteomes" id="UP001454036">
    <property type="component" value="Unassembled WGS sequence"/>
</dbReference>
<evidence type="ECO:0000259" key="1">
    <source>
        <dbReference type="Pfam" id="PF07727"/>
    </source>
</evidence>
<accession>A0AAV3Q8L8</accession>
<reference evidence="2 3" key="1">
    <citation type="submission" date="2024-01" db="EMBL/GenBank/DDBJ databases">
        <title>The complete chloroplast genome sequence of Lithospermum erythrorhizon: insights into the phylogenetic relationship among Boraginaceae species and the maternal lineages of purple gromwells.</title>
        <authorList>
            <person name="Okada T."/>
            <person name="Watanabe K."/>
        </authorList>
    </citation>
    <scope>NUCLEOTIDE SEQUENCE [LARGE SCALE GENOMIC DNA]</scope>
</reference>
<keyword evidence="3" id="KW-1185">Reference proteome</keyword>
<comment type="caution">
    <text evidence="2">The sequence shown here is derived from an EMBL/GenBank/DDBJ whole genome shotgun (WGS) entry which is preliminary data.</text>
</comment>
<evidence type="ECO:0000313" key="3">
    <source>
        <dbReference type="Proteomes" id="UP001454036"/>
    </source>
</evidence>
<sequence length="140" mass="15718">MIKEFEMSMMGELNFFLGLQVKQMKDGIFISQRKFTKELIKKFDIVDGKVISTPMATATKLDKDEQGNCVAQVENAISKRLSKAEYTRIGSWEAPKMLLEVAFFPIGASDPPLEAPKYSLEHFLCASGPQSGVLTPRWKP</sequence>
<organism evidence="2 3">
    <name type="scientific">Lithospermum erythrorhizon</name>
    <name type="common">Purple gromwell</name>
    <name type="synonym">Lithospermum officinale var. erythrorhizon</name>
    <dbReference type="NCBI Taxonomy" id="34254"/>
    <lineage>
        <taxon>Eukaryota</taxon>
        <taxon>Viridiplantae</taxon>
        <taxon>Streptophyta</taxon>
        <taxon>Embryophyta</taxon>
        <taxon>Tracheophyta</taxon>
        <taxon>Spermatophyta</taxon>
        <taxon>Magnoliopsida</taxon>
        <taxon>eudicotyledons</taxon>
        <taxon>Gunneridae</taxon>
        <taxon>Pentapetalae</taxon>
        <taxon>asterids</taxon>
        <taxon>lamiids</taxon>
        <taxon>Boraginales</taxon>
        <taxon>Boraginaceae</taxon>
        <taxon>Boraginoideae</taxon>
        <taxon>Lithospermeae</taxon>
        <taxon>Lithospermum</taxon>
    </lineage>
</organism>
<dbReference type="Pfam" id="PF07727">
    <property type="entry name" value="RVT_2"/>
    <property type="match status" value="1"/>
</dbReference>
<feature type="domain" description="Reverse transcriptase Ty1/copia-type" evidence="1">
    <location>
        <begin position="1"/>
        <end position="56"/>
    </location>
</feature>
<proteinExistence type="predicted"/>
<dbReference type="EMBL" id="BAABME010020262">
    <property type="protein sequence ID" value="GAA0159893.1"/>
    <property type="molecule type" value="Genomic_DNA"/>
</dbReference>
<name>A0AAV3Q8L8_LITER</name>